<organism evidence="9">
    <name type="scientific">Glycine soja</name>
    <name type="common">Wild soybean</name>
    <dbReference type="NCBI Taxonomy" id="3848"/>
    <lineage>
        <taxon>Eukaryota</taxon>
        <taxon>Viridiplantae</taxon>
        <taxon>Streptophyta</taxon>
        <taxon>Embryophyta</taxon>
        <taxon>Tracheophyta</taxon>
        <taxon>Spermatophyta</taxon>
        <taxon>Magnoliopsida</taxon>
        <taxon>eudicotyledons</taxon>
        <taxon>Gunneridae</taxon>
        <taxon>Pentapetalae</taxon>
        <taxon>rosids</taxon>
        <taxon>fabids</taxon>
        <taxon>Fabales</taxon>
        <taxon>Fabaceae</taxon>
        <taxon>Papilionoideae</taxon>
        <taxon>50 kb inversion clade</taxon>
        <taxon>NPAAA clade</taxon>
        <taxon>indigoferoid/millettioid clade</taxon>
        <taxon>Phaseoleae</taxon>
        <taxon>Glycine</taxon>
        <taxon>Glycine subgen. Soja</taxon>
    </lineage>
</organism>
<keyword evidence="6" id="KW-0539">Nucleus</keyword>
<evidence type="ECO:0000256" key="1">
    <source>
        <dbReference type="ARBA" id="ARBA00004123"/>
    </source>
</evidence>
<dbReference type="EMBL" id="QZWG01000013">
    <property type="protein sequence ID" value="RZB72755.1"/>
    <property type="molecule type" value="Genomic_DNA"/>
</dbReference>
<evidence type="ECO:0000259" key="8">
    <source>
        <dbReference type="Pfam" id="PF00249"/>
    </source>
</evidence>
<evidence type="ECO:0000256" key="4">
    <source>
        <dbReference type="ARBA" id="ARBA00023015"/>
    </source>
</evidence>
<keyword evidence="5" id="KW-0804">Transcription</keyword>
<dbReference type="PANTHER" id="PTHR31496:SF3">
    <property type="entry name" value="TRANSCRIPTION REPRESSOR KAN1"/>
    <property type="match status" value="1"/>
</dbReference>
<keyword evidence="2" id="KW-0217">Developmental protein</keyword>
<dbReference type="AlphaFoldDB" id="A0A0B2QWZ3"/>
<feature type="compositionally biased region" description="Polar residues" evidence="7">
    <location>
        <begin position="419"/>
        <end position="446"/>
    </location>
</feature>
<reference evidence="9" key="1">
    <citation type="submission" date="2014-07" db="EMBL/GenBank/DDBJ databases">
        <title>Identification of a novel salt tolerance gene in wild soybean by whole-genome sequencing.</title>
        <authorList>
            <person name="Lam H.-M."/>
            <person name="Qi X."/>
            <person name="Li M.-W."/>
            <person name="Liu X."/>
            <person name="Xie M."/>
            <person name="Ni M."/>
            <person name="Xu X."/>
        </authorList>
    </citation>
    <scope>NUCLEOTIDE SEQUENCE [LARGE SCALE GENOMIC DNA]</scope>
    <source>
        <tissue evidence="9">Root</tissue>
    </source>
</reference>
<protein>
    <submittedName>
        <fullName evidence="9">Transcription repressor KAN1</fullName>
    </submittedName>
</protein>
<keyword evidence="3" id="KW-0221">Differentiation</keyword>
<feature type="region of interest" description="Disordered" evidence="7">
    <location>
        <begin position="266"/>
        <end position="292"/>
    </location>
</feature>
<dbReference type="InterPro" id="IPR001005">
    <property type="entry name" value="SANT/Myb"/>
</dbReference>
<dbReference type="GO" id="GO:0005634">
    <property type="term" value="C:nucleus"/>
    <property type="evidence" value="ECO:0007669"/>
    <property type="project" value="UniProtKB-SubCell"/>
</dbReference>
<dbReference type="Proteomes" id="UP000053555">
    <property type="component" value="Unassembled WGS sequence"/>
</dbReference>
<dbReference type="Pfam" id="PF00249">
    <property type="entry name" value="Myb_DNA-binding"/>
    <property type="match status" value="1"/>
</dbReference>
<evidence type="ECO:0000313" key="10">
    <source>
        <dbReference type="EMBL" id="RZB72755.1"/>
    </source>
</evidence>
<keyword evidence="11" id="KW-1185">Reference proteome</keyword>
<reference evidence="10 11" key="2">
    <citation type="submission" date="2018-09" db="EMBL/GenBank/DDBJ databases">
        <title>A high-quality reference genome of wild soybean provides a powerful tool to mine soybean genomes.</title>
        <authorList>
            <person name="Xie M."/>
            <person name="Chung C.Y.L."/>
            <person name="Li M.-W."/>
            <person name="Wong F.-L."/>
            <person name="Chan T.-F."/>
            <person name="Lam H.-M."/>
        </authorList>
    </citation>
    <scope>NUCLEOTIDE SEQUENCE [LARGE SCALE GENOMIC DNA]</scope>
    <source>
        <strain evidence="11">cv. W05</strain>
        <tissue evidence="10">Hypocotyl of etiolated seedlings</tissue>
    </source>
</reference>
<feature type="compositionally biased region" description="Basic residues" evidence="7">
    <location>
        <begin position="266"/>
        <end position="275"/>
    </location>
</feature>
<evidence type="ECO:0000256" key="7">
    <source>
        <dbReference type="SAM" id="MobiDB-lite"/>
    </source>
</evidence>
<evidence type="ECO:0000256" key="6">
    <source>
        <dbReference type="ARBA" id="ARBA00023242"/>
    </source>
</evidence>
<name>A0A0B2QWZ3_GLYSO</name>
<dbReference type="Gramene" id="XM_028340082.1">
    <property type="protein sequence ID" value="XP_028195883.1"/>
    <property type="gene ID" value="LOC114380943"/>
</dbReference>
<dbReference type="Gene3D" id="1.10.10.60">
    <property type="entry name" value="Homeodomain-like"/>
    <property type="match status" value="1"/>
</dbReference>
<evidence type="ECO:0000256" key="5">
    <source>
        <dbReference type="ARBA" id="ARBA00023163"/>
    </source>
</evidence>
<dbReference type="GO" id="GO:0000976">
    <property type="term" value="F:transcription cis-regulatory region binding"/>
    <property type="evidence" value="ECO:0007669"/>
    <property type="project" value="InterPro"/>
</dbReference>
<evidence type="ECO:0000313" key="11">
    <source>
        <dbReference type="Proteomes" id="UP000289340"/>
    </source>
</evidence>
<dbReference type="SUPFAM" id="SSF46689">
    <property type="entry name" value="Homeodomain-like"/>
    <property type="match status" value="1"/>
</dbReference>
<sequence>MPLEGIFIEPTSTSIPDLSLHISPPSTSSSSSLICSNNNNNNNTSGGGGGINYEAHNSRSTNFPSQAHTELSLGRNFSVGGGGRGGGALEEPPPHNNNINNNPYYQTQKAHLQHLHQHHSNASRATTSTTTSSSNHMSHINYGVSLLDVSSEGMRPIKGIPVYHNRSFPFLPLEHSRSDKDHHAKMCLYHHMPTYPSLSSSCSPLCPSSSSSSPAAPYFVATAATAGGLDPMSYLSCSGGTTNPAAYRAATATRFNGFSGEAFKSHHPLHHHHHSSSSSSSPQYGVGPGPSHLEVSSGLMRSRFLPKLPAKRSMRAPRMRWTSTLHARFVHAVELLGGHERATPKSVLELMDVKDLTLAHVKSHLQMYRTVKTTDKPAASSGLSDGSGEDDMSPMGSSGGMRQFSDQRSLSDRPVQQDMDYSSANNTLWSNSSSSREPWQQNNSNDIDGFRPPIFQSQQISGGHQIQECDSTQLKNSLSGSNLECKNPSLEFTLGRPDWNGKGQA</sequence>
<keyword evidence="4" id="KW-0805">Transcription regulation</keyword>
<dbReference type="FunFam" id="1.10.10.60:FF:000002">
    <property type="entry name" value="Myb family transcription factor"/>
    <property type="match status" value="1"/>
</dbReference>
<comment type="subcellular location">
    <subcellularLocation>
        <location evidence="1">Nucleus</location>
    </subcellularLocation>
</comment>
<feature type="compositionally biased region" description="Low complexity" evidence="7">
    <location>
        <begin position="31"/>
        <end position="44"/>
    </location>
</feature>
<dbReference type="NCBIfam" id="TIGR01557">
    <property type="entry name" value="myb_SHAQKYF"/>
    <property type="match status" value="1"/>
</dbReference>
<feature type="domain" description="Myb-like" evidence="8">
    <location>
        <begin position="318"/>
        <end position="369"/>
    </location>
</feature>
<accession>A0A0B2QWZ3</accession>
<feature type="region of interest" description="Disordered" evidence="7">
    <location>
        <begin position="480"/>
        <end position="505"/>
    </location>
</feature>
<feature type="region of interest" description="Disordered" evidence="7">
    <location>
        <begin position="372"/>
        <end position="454"/>
    </location>
</feature>
<dbReference type="InterPro" id="IPR006447">
    <property type="entry name" value="Myb_dom_plants"/>
</dbReference>
<feature type="compositionally biased region" description="Low complexity" evidence="7">
    <location>
        <begin position="122"/>
        <end position="136"/>
    </location>
</feature>
<feature type="region of interest" description="Disordered" evidence="7">
    <location>
        <begin position="114"/>
        <end position="136"/>
    </location>
</feature>
<dbReference type="GO" id="GO:0010158">
    <property type="term" value="P:abaxial cell fate specification"/>
    <property type="evidence" value="ECO:0007669"/>
    <property type="project" value="InterPro"/>
</dbReference>
<feature type="region of interest" description="Disordered" evidence="7">
    <location>
        <begin position="31"/>
        <end position="54"/>
    </location>
</feature>
<dbReference type="GO" id="GO:0006355">
    <property type="term" value="P:regulation of DNA-templated transcription"/>
    <property type="evidence" value="ECO:0007669"/>
    <property type="project" value="InterPro"/>
</dbReference>
<evidence type="ECO:0000256" key="3">
    <source>
        <dbReference type="ARBA" id="ARBA00022782"/>
    </source>
</evidence>
<dbReference type="InterPro" id="IPR044847">
    <property type="entry name" value="KAN_fam"/>
</dbReference>
<dbReference type="Proteomes" id="UP000289340">
    <property type="component" value="Chromosome 13"/>
</dbReference>
<dbReference type="InterPro" id="IPR009057">
    <property type="entry name" value="Homeodomain-like_sf"/>
</dbReference>
<evidence type="ECO:0000256" key="2">
    <source>
        <dbReference type="ARBA" id="ARBA00022473"/>
    </source>
</evidence>
<dbReference type="EMBL" id="KN655680">
    <property type="protein sequence ID" value="KHN24157.1"/>
    <property type="molecule type" value="Genomic_DNA"/>
</dbReference>
<evidence type="ECO:0000313" key="9">
    <source>
        <dbReference type="EMBL" id="KHN24157.1"/>
    </source>
</evidence>
<gene>
    <name evidence="10" type="ORF">D0Y65_036820</name>
    <name evidence="9" type="ORF">glysoja_034815</name>
</gene>
<proteinExistence type="predicted"/>
<dbReference type="PANTHER" id="PTHR31496">
    <property type="entry name" value="TRANSCRIPTION FACTOR KAN2-RELATED"/>
    <property type="match status" value="1"/>
</dbReference>